<dbReference type="STRING" id="1469948.GCA_000732725_01733"/>
<dbReference type="CDD" id="cd00093">
    <property type="entry name" value="HTH_XRE"/>
    <property type="match status" value="1"/>
</dbReference>
<proteinExistence type="predicted"/>
<comment type="caution">
    <text evidence="4">The sequence shown here is derived from an EMBL/GenBank/DDBJ whole genome shotgun (WGS) entry which is preliminary data.</text>
</comment>
<dbReference type="PROSITE" id="PS50943">
    <property type="entry name" value="HTH_CROC1"/>
    <property type="match status" value="1"/>
</dbReference>
<reference evidence="4 5" key="1">
    <citation type="submission" date="2019-03" db="EMBL/GenBank/DDBJ databases">
        <title>Genomic Encyclopedia of Type Strains, Phase IV (KMG-IV): sequencing the most valuable type-strain genomes for metagenomic binning, comparative biology and taxonomic classification.</title>
        <authorList>
            <person name="Goeker M."/>
        </authorList>
    </citation>
    <scope>NUCLEOTIDE SEQUENCE [LARGE SCALE GENOMIC DNA]</scope>
    <source>
        <strain evidence="4 5">DSM 100556</strain>
    </source>
</reference>
<dbReference type="PANTHER" id="PTHR46558">
    <property type="entry name" value="TRACRIPTIONAL REGULATORY PROTEIN-RELATED-RELATED"/>
    <property type="match status" value="1"/>
</dbReference>
<keyword evidence="2" id="KW-0472">Membrane</keyword>
<evidence type="ECO:0000256" key="1">
    <source>
        <dbReference type="ARBA" id="ARBA00023125"/>
    </source>
</evidence>
<dbReference type="PANTHER" id="PTHR46558:SF11">
    <property type="entry name" value="HTH-TYPE TRANSCRIPTIONAL REGULATOR XRE"/>
    <property type="match status" value="1"/>
</dbReference>
<evidence type="ECO:0000259" key="3">
    <source>
        <dbReference type="PROSITE" id="PS50943"/>
    </source>
</evidence>
<accession>A0A4V6NGP2</accession>
<dbReference type="InterPro" id="IPR001387">
    <property type="entry name" value="Cro/C1-type_HTH"/>
</dbReference>
<dbReference type="EMBL" id="SLUO01000005">
    <property type="protein sequence ID" value="TCL58857.1"/>
    <property type="molecule type" value="Genomic_DNA"/>
</dbReference>
<keyword evidence="2" id="KW-0812">Transmembrane</keyword>
<dbReference type="Gene3D" id="1.10.260.40">
    <property type="entry name" value="lambda repressor-like DNA-binding domains"/>
    <property type="match status" value="1"/>
</dbReference>
<dbReference type="GO" id="GO:0003677">
    <property type="term" value="F:DNA binding"/>
    <property type="evidence" value="ECO:0007669"/>
    <property type="project" value="UniProtKB-KW"/>
</dbReference>
<organism evidence="4 5">
    <name type="scientific">Kineothrix alysoides</name>
    <dbReference type="NCBI Taxonomy" id="1469948"/>
    <lineage>
        <taxon>Bacteria</taxon>
        <taxon>Bacillati</taxon>
        <taxon>Bacillota</taxon>
        <taxon>Clostridia</taxon>
        <taxon>Lachnospirales</taxon>
        <taxon>Lachnospiraceae</taxon>
        <taxon>Kineothrix</taxon>
    </lineage>
</organism>
<dbReference type="AlphaFoldDB" id="A0A4V6NGP2"/>
<name>A0A4V6NGP2_9FIRM</name>
<evidence type="ECO:0000313" key="4">
    <source>
        <dbReference type="EMBL" id="TCL58857.1"/>
    </source>
</evidence>
<dbReference type="Pfam" id="PF01381">
    <property type="entry name" value="HTH_3"/>
    <property type="match status" value="1"/>
</dbReference>
<evidence type="ECO:0000256" key="2">
    <source>
        <dbReference type="SAM" id="Phobius"/>
    </source>
</evidence>
<feature type="transmembrane region" description="Helical" evidence="2">
    <location>
        <begin position="106"/>
        <end position="125"/>
    </location>
</feature>
<protein>
    <submittedName>
        <fullName evidence="4">Helix-turn-helix protein</fullName>
    </submittedName>
</protein>
<sequence>MDKDKFGKFVTNRRKEKNMTQKELAEILYLTDKAVSKWERGLSLPDISILEPLANALDITVMELLKGECIEDESCISTEDAKQLIHDSIAISDAEISRVHAKSKNIIIFCIICLMLLISIILNIISLTTAPETVQDNRKFSEQQNFIYINEPEYKERE</sequence>
<dbReference type="OrthoDB" id="9813152at2"/>
<feature type="domain" description="HTH cro/C1-type" evidence="3">
    <location>
        <begin position="10"/>
        <end position="64"/>
    </location>
</feature>
<dbReference type="SUPFAM" id="SSF47413">
    <property type="entry name" value="lambda repressor-like DNA-binding domains"/>
    <property type="match status" value="1"/>
</dbReference>
<dbReference type="Proteomes" id="UP000295718">
    <property type="component" value="Unassembled WGS sequence"/>
</dbReference>
<keyword evidence="2" id="KW-1133">Transmembrane helix</keyword>
<gene>
    <name evidence="4" type="ORF">EDD76_10527</name>
</gene>
<dbReference type="RefSeq" id="WP_051869352.1">
    <property type="nucleotide sequence ID" value="NZ_JPNB01000001.1"/>
</dbReference>
<evidence type="ECO:0000313" key="5">
    <source>
        <dbReference type="Proteomes" id="UP000295718"/>
    </source>
</evidence>
<dbReference type="InterPro" id="IPR010982">
    <property type="entry name" value="Lambda_DNA-bd_dom_sf"/>
</dbReference>
<dbReference type="SMART" id="SM00530">
    <property type="entry name" value="HTH_XRE"/>
    <property type="match status" value="1"/>
</dbReference>
<keyword evidence="5" id="KW-1185">Reference proteome</keyword>
<keyword evidence="1" id="KW-0238">DNA-binding</keyword>